<feature type="transmembrane region" description="Helical" evidence="18">
    <location>
        <begin position="575"/>
        <end position="595"/>
    </location>
</feature>
<dbReference type="InterPro" id="IPR001320">
    <property type="entry name" value="Iontro_rcpt_C"/>
</dbReference>
<gene>
    <name evidence="20" type="ORF">LUZ61_010147</name>
</gene>
<dbReference type="FunFam" id="3.40.190.10:FF:000103">
    <property type="entry name" value="Glutamate receptor"/>
    <property type="match status" value="1"/>
</dbReference>
<dbReference type="GO" id="GO:0015276">
    <property type="term" value="F:ligand-gated monoatomic ion channel activity"/>
    <property type="evidence" value="ECO:0007669"/>
    <property type="project" value="InterPro"/>
</dbReference>
<evidence type="ECO:0000256" key="11">
    <source>
        <dbReference type="ARBA" id="ARBA00023180"/>
    </source>
</evidence>
<evidence type="ECO:0000256" key="7">
    <source>
        <dbReference type="ARBA" id="ARBA00022989"/>
    </source>
</evidence>
<keyword evidence="6" id="KW-0732">Signal</keyword>
<dbReference type="PIRSF" id="PIRSF037090">
    <property type="entry name" value="Iontro_Glu-like_rcpt_pln"/>
    <property type="match status" value="1"/>
</dbReference>
<feature type="transmembrane region" description="Helical" evidence="18">
    <location>
        <begin position="757"/>
        <end position="781"/>
    </location>
</feature>
<evidence type="ECO:0000256" key="5">
    <source>
        <dbReference type="ARBA" id="ARBA00022692"/>
    </source>
</evidence>
<reference evidence="20 21" key="1">
    <citation type="journal article" date="2022" name="Cell">
        <title>Repeat-based holocentromeres influence genome architecture and karyotype evolution.</title>
        <authorList>
            <person name="Hofstatter P.G."/>
            <person name="Thangavel G."/>
            <person name="Lux T."/>
            <person name="Neumann P."/>
            <person name="Vondrak T."/>
            <person name="Novak P."/>
            <person name="Zhang M."/>
            <person name="Costa L."/>
            <person name="Castellani M."/>
            <person name="Scott A."/>
            <person name="Toegelov H."/>
            <person name="Fuchs J."/>
            <person name="Mata-Sucre Y."/>
            <person name="Dias Y."/>
            <person name="Vanzela A.L.L."/>
            <person name="Huettel B."/>
            <person name="Almeida C.C.S."/>
            <person name="Simkova H."/>
            <person name="Souza G."/>
            <person name="Pedrosa-Harand A."/>
            <person name="Macas J."/>
            <person name="Mayer K.F.X."/>
            <person name="Houben A."/>
            <person name="Marques A."/>
        </authorList>
    </citation>
    <scope>NUCLEOTIDE SEQUENCE [LARGE SCALE GENOMIC DNA]</scope>
    <source>
        <strain evidence="20">RhyTen1mFocal</strain>
    </source>
</reference>
<dbReference type="Gene3D" id="1.10.287.70">
    <property type="match status" value="1"/>
</dbReference>
<sequence>MGLTSIAMAMEDFYTINGNYSTRLVLHTRDSNGDNYEAAEAALDLLQNMKIQAIIGPEKSSQAVFVSEIGNKSQVPVISFSATSPTLSSMHLPFFIRTTINDAAQVCTITALIKAFGWREVVPIYEDTEFGRGIIPFLTDALDEIDVRIPYRSLISESLTDDQIQKEFYKLQTKQTRVFVVHMAPLRGSTLFLNAKEVGMMSKGYVWIMTNGVTNVIGSLNPSAISAMRGALGIQTYIPQTEKLENFATRWRKRFQEVNPNDEPCEVSTFALWAYDTIYALAMAVEEVGVENTKIDKNIKSSGHLPVFSDGPKLLNAIHNIKFQGLSGSFQLKAGQMQNSGFDVINVVKEGIRKVGYWREGQNLSRQPDLSTIVWPGETNIIPKGWEFPISGRKLRVGVTKGSFTEFVKVEIDPVTNDIRVSGRSVDVFEEAIKRMPYAVPYEYHLFGVVSEANSLTYNDFVYQVYLQNYDVAIGDIAIRYNRTLYADFTVPYTESGVAMIVPVKASVNKNTLIFLRPLSLDLWIASFVFFIYTGIAILILEPNLRASLGGSISEHFGTIVHLSVFAYQEKLESILSKVVVIVWVFVLLVLTSSYTASLSSMLTVQQLQPTVTDVNDLLKNGDYVGYGAGSFVGDLLQQLNFEKSKIRSYKFDKYDEALSKGSANGGVSAIVEEIPYVKSFLAKHCKSYTMIEIYKSAGFGFAFPKGSPLVADISRAIINITDGDDIIQIEKKWSGDQNCQNNGNIIESNSLSFLSFWGLFLMTGVVSTVSLLICVIISLCNNRRKMNNITSVETSSEELNDIEASPTMNQEENKEGNGEIVRPSTEMTPDPSL</sequence>
<dbReference type="EMBL" id="JAMRDG010000001">
    <property type="protein sequence ID" value="KAJ3706442.1"/>
    <property type="molecule type" value="Genomic_DNA"/>
</dbReference>
<evidence type="ECO:0000256" key="15">
    <source>
        <dbReference type="PIRNR" id="PIRNR037090"/>
    </source>
</evidence>
<dbReference type="InterPro" id="IPR044440">
    <property type="entry name" value="GABAb_receptor_plant_PBP1"/>
</dbReference>
<dbReference type="FunFam" id="3.40.50.2300:FF:000169">
    <property type="entry name" value="Glutamate receptor"/>
    <property type="match status" value="1"/>
</dbReference>
<dbReference type="CDD" id="cd19990">
    <property type="entry name" value="PBP1_GABAb_receptor_plant"/>
    <property type="match status" value="1"/>
</dbReference>
<accession>A0AAD5ZYI3</accession>
<dbReference type="Pfam" id="PF00060">
    <property type="entry name" value="Lig_chan"/>
    <property type="match status" value="1"/>
</dbReference>
<keyword evidence="8 15" id="KW-0406">Ion transport</keyword>
<dbReference type="InterPro" id="IPR017103">
    <property type="entry name" value="Iontropic_Glu_rcpt_pln"/>
</dbReference>
<dbReference type="GO" id="GO:0016020">
    <property type="term" value="C:membrane"/>
    <property type="evidence" value="ECO:0007669"/>
    <property type="project" value="UniProtKB-SubCell"/>
</dbReference>
<name>A0AAD5ZYI3_9POAL</name>
<dbReference type="SMART" id="SM00079">
    <property type="entry name" value="PBPe"/>
    <property type="match status" value="1"/>
</dbReference>
<dbReference type="Gene3D" id="3.40.50.2300">
    <property type="match status" value="3"/>
</dbReference>
<keyword evidence="10 15" id="KW-0675">Receptor</keyword>
<keyword evidence="12 15" id="KW-1071">Ligand-gated ion channel</keyword>
<keyword evidence="13 15" id="KW-0407">Ion channel</keyword>
<dbReference type="InterPro" id="IPR015683">
    <property type="entry name" value="Ionotropic_Glu_rcpt"/>
</dbReference>
<dbReference type="Proteomes" id="UP001210211">
    <property type="component" value="Unassembled WGS sequence"/>
</dbReference>
<evidence type="ECO:0000256" key="16">
    <source>
        <dbReference type="PIRSR" id="PIRSR037090-50"/>
    </source>
</evidence>
<evidence type="ECO:0000256" key="6">
    <source>
        <dbReference type="ARBA" id="ARBA00022729"/>
    </source>
</evidence>
<dbReference type="PANTHER" id="PTHR34836">
    <property type="entry name" value="OS06G0188250 PROTEIN"/>
    <property type="match status" value="1"/>
</dbReference>
<evidence type="ECO:0000313" key="21">
    <source>
        <dbReference type="Proteomes" id="UP001210211"/>
    </source>
</evidence>
<comment type="similarity">
    <text evidence="2 15">Belongs to the glutamate-gated ion channel (TC 1.A.10.1) family.</text>
</comment>
<feature type="transmembrane region" description="Helical" evidence="18">
    <location>
        <begin position="523"/>
        <end position="541"/>
    </location>
</feature>
<dbReference type="SUPFAM" id="SSF53850">
    <property type="entry name" value="Periplasmic binding protein-like II"/>
    <property type="match status" value="1"/>
</dbReference>
<dbReference type="PANTHER" id="PTHR34836:SF1">
    <property type="entry name" value="OS09G0428600 PROTEIN"/>
    <property type="match status" value="1"/>
</dbReference>
<proteinExistence type="inferred from homology"/>
<keyword evidence="7 18" id="KW-1133">Transmembrane helix</keyword>
<protein>
    <recommendedName>
        <fullName evidence="15">Glutamate receptor</fullName>
    </recommendedName>
</protein>
<evidence type="ECO:0000256" key="1">
    <source>
        <dbReference type="ARBA" id="ARBA00004141"/>
    </source>
</evidence>
<evidence type="ECO:0000256" key="10">
    <source>
        <dbReference type="ARBA" id="ARBA00023170"/>
    </source>
</evidence>
<evidence type="ECO:0000256" key="12">
    <source>
        <dbReference type="ARBA" id="ARBA00023286"/>
    </source>
</evidence>
<feature type="domain" description="Ionotropic glutamate receptor C-terminal" evidence="19">
    <location>
        <begin position="394"/>
        <end position="737"/>
    </location>
</feature>
<feature type="region of interest" description="Disordered" evidence="17">
    <location>
        <begin position="793"/>
        <end position="834"/>
    </location>
</feature>
<dbReference type="InterPro" id="IPR001828">
    <property type="entry name" value="ANF_lig-bd_rcpt"/>
</dbReference>
<dbReference type="Gene3D" id="3.40.190.10">
    <property type="entry name" value="Periplasmic binding protein-like II"/>
    <property type="match status" value="1"/>
</dbReference>
<evidence type="ECO:0000256" key="18">
    <source>
        <dbReference type="SAM" id="Phobius"/>
    </source>
</evidence>
<evidence type="ECO:0000256" key="13">
    <source>
        <dbReference type="ARBA" id="ARBA00023303"/>
    </source>
</evidence>
<evidence type="ECO:0000256" key="2">
    <source>
        <dbReference type="ARBA" id="ARBA00008685"/>
    </source>
</evidence>
<comment type="function">
    <text evidence="14">Glutamate-gated receptor that probably acts as a non-selective cation channel. May be involved in light-signal transduction and calcium homeostasis via the regulation of calcium influx into cells.</text>
</comment>
<comment type="subunit">
    <text evidence="3">May form heteromers.</text>
</comment>
<evidence type="ECO:0000256" key="8">
    <source>
        <dbReference type="ARBA" id="ARBA00023065"/>
    </source>
</evidence>
<keyword evidence="5 18" id="KW-0812">Transmembrane</keyword>
<dbReference type="InterPro" id="IPR028082">
    <property type="entry name" value="Peripla_BP_I"/>
</dbReference>
<feature type="disulfide bond" evidence="16">
    <location>
        <begin position="686"/>
        <end position="740"/>
    </location>
</feature>
<organism evidence="20 21">
    <name type="scientific">Rhynchospora tenuis</name>
    <dbReference type="NCBI Taxonomy" id="198213"/>
    <lineage>
        <taxon>Eukaryota</taxon>
        <taxon>Viridiplantae</taxon>
        <taxon>Streptophyta</taxon>
        <taxon>Embryophyta</taxon>
        <taxon>Tracheophyta</taxon>
        <taxon>Spermatophyta</taxon>
        <taxon>Magnoliopsida</taxon>
        <taxon>Liliopsida</taxon>
        <taxon>Poales</taxon>
        <taxon>Cyperaceae</taxon>
        <taxon>Cyperoideae</taxon>
        <taxon>Rhynchosporeae</taxon>
        <taxon>Rhynchospora</taxon>
    </lineage>
</organism>
<keyword evidence="4 15" id="KW-0813">Transport</keyword>
<keyword evidence="21" id="KW-1185">Reference proteome</keyword>
<evidence type="ECO:0000313" key="20">
    <source>
        <dbReference type="EMBL" id="KAJ3706442.1"/>
    </source>
</evidence>
<evidence type="ECO:0000256" key="4">
    <source>
        <dbReference type="ARBA" id="ARBA00022448"/>
    </source>
</evidence>
<evidence type="ECO:0000256" key="17">
    <source>
        <dbReference type="SAM" id="MobiDB-lite"/>
    </source>
</evidence>
<dbReference type="SUPFAM" id="SSF53822">
    <property type="entry name" value="Periplasmic binding protein-like I"/>
    <property type="match status" value="1"/>
</dbReference>
<dbReference type="FunFam" id="3.40.190.10:FF:000195">
    <property type="entry name" value="Glutamate receptor 2.7"/>
    <property type="match status" value="1"/>
</dbReference>
<dbReference type="AlphaFoldDB" id="A0AAD5ZYI3"/>
<evidence type="ECO:0000259" key="19">
    <source>
        <dbReference type="SMART" id="SM00079"/>
    </source>
</evidence>
<keyword evidence="16" id="KW-1015">Disulfide bond</keyword>
<evidence type="ECO:0000256" key="14">
    <source>
        <dbReference type="ARBA" id="ARBA00049638"/>
    </source>
</evidence>
<keyword evidence="11" id="KW-0325">Glycoprotein</keyword>
<evidence type="ECO:0000256" key="9">
    <source>
        <dbReference type="ARBA" id="ARBA00023136"/>
    </source>
</evidence>
<comment type="caution">
    <text evidence="20">The sequence shown here is derived from an EMBL/GenBank/DDBJ whole genome shotgun (WGS) entry which is preliminary data.</text>
</comment>
<comment type="subcellular location">
    <subcellularLocation>
        <location evidence="1">Membrane</location>
        <topology evidence="1">Multi-pass membrane protein</topology>
    </subcellularLocation>
</comment>
<dbReference type="CDD" id="cd13686">
    <property type="entry name" value="GluR_Plant"/>
    <property type="match status" value="1"/>
</dbReference>
<keyword evidence="9 15" id="KW-0472">Membrane</keyword>
<comment type="function">
    <text evidence="15">Glutamate-gated receptor that probably acts as non-selective cation channel.</text>
</comment>
<evidence type="ECO:0000256" key="3">
    <source>
        <dbReference type="ARBA" id="ARBA00011095"/>
    </source>
</evidence>
<dbReference type="Pfam" id="PF01094">
    <property type="entry name" value="ANF_receptor"/>
    <property type="match status" value="1"/>
</dbReference>